<keyword evidence="2" id="KW-1185">Reference proteome</keyword>
<dbReference type="RefSeq" id="WP_076658026.1">
    <property type="nucleotide sequence ID" value="NZ_FTPR01000001.1"/>
</dbReference>
<reference evidence="2" key="1">
    <citation type="submission" date="2017-01" db="EMBL/GenBank/DDBJ databases">
        <authorList>
            <person name="Varghese N."/>
            <person name="Submissions S."/>
        </authorList>
    </citation>
    <scope>NUCLEOTIDE SEQUENCE [LARGE SCALE GENOMIC DNA]</scope>
    <source>
        <strain evidence="2">DSM 29591</strain>
    </source>
</reference>
<sequence>MSDPQSQFLDMLSAIDDDAPLFSSVRSKDNEALIERFLVGREGYRQELCEVLAESRRQFRAGKITAEDLERLRKSQKLRMGFSMFCRSQKEYVADKPDFKFSKKGLEETITVARRKFLPDFGHEETISSRTRREYFLRDTSKDSHIWFNLVLDFRSVPRVSFSVGVDDKLKGNVPMFMGDQRGAQFEDYDGLGYWLDEWFPYAAAMAKYFAPSAAPRNIVE</sequence>
<gene>
    <name evidence="1" type="ORF">SAMN05421665_0250</name>
</gene>
<dbReference type="STRING" id="287098.SAMN05421665_0250"/>
<accession>A0A1R3WCG0</accession>
<proteinExistence type="predicted"/>
<dbReference type="Proteomes" id="UP000186997">
    <property type="component" value="Unassembled WGS sequence"/>
</dbReference>
<organism evidence="1 2">
    <name type="scientific">Yoonia rosea</name>
    <dbReference type="NCBI Taxonomy" id="287098"/>
    <lineage>
        <taxon>Bacteria</taxon>
        <taxon>Pseudomonadati</taxon>
        <taxon>Pseudomonadota</taxon>
        <taxon>Alphaproteobacteria</taxon>
        <taxon>Rhodobacterales</taxon>
        <taxon>Paracoccaceae</taxon>
        <taxon>Yoonia</taxon>
    </lineage>
</organism>
<evidence type="ECO:0000313" key="2">
    <source>
        <dbReference type="Proteomes" id="UP000186997"/>
    </source>
</evidence>
<evidence type="ECO:0000313" key="1">
    <source>
        <dbReference type="EMBL" id="SIT75751.1"/>
    </source>
</evidence>
<dbReference type="AlphaFoldDB" id="A0A1R3WCG0"/>
<name>A0A1R3WCG0_9RHOB</name>
<protein>
    <submittedName>
        <fullName evidence="1">Uncharacterized protein</fullName>
    </submittedName>
</protein>
<dbReference type="EMBL" id="FTPR01000001">
    <property type="protein sequence ID" value="SIT75751.1"/>
    <property type="molecule type" value="Genomic_DNA"/>
</dbReference>